<keyword evidence="3" id="KW-1185">Reference proteome</keyword>
<gene>
    <name evidence="2" type="ORF">DILT_LOCUS12563</name>
</gene>
<organism evidence="2 3">
    <name type="scientific">Dibothriocephalus latus</name>
    <name type="common">Fish tapeworm</name>
    <name type="synonym">Diphyllobothrium latum</name>
    <dbReference type="NCBI Taxonomy" id="60516"/>
    <lineage>
        <taxon>Eukaryota</taxon>
        <taxon>Metazoa</taxon>
        <taxon>Spiralia</taxon>
        <taxon>Lophotrochozoa</taxon>
        <taxon>Platyhelminthes</taxon>
        <taxon>Cestoda</taxon>
        <taxon>Eucestoda</taxon>
        <taxon>Diphyllobothriidea</taxon>
        <taxon>Diphyllobothriidae</taxon>
        <taxon>Dibothriocephalus</taxon>
    </lineage>
</organism>
<feature type="region of interest" description="Disordered" evidence="1">
    <location>
        <begin position="54"/>
        <end position="83"/>
    </location>
</feature>
<accession>A0A3P7P9H9</accession>
<protein>
    <submittedName>
        <fullName evidence="2">Uncharacterized protein</fullName>
    </submittedName>
</protein>
<sequence>MREYGLFKLPTKHSTGLPLGFSLPPKDQPTPYATENPLVNLTMQLPEAGANNECSALGDIGNSDQEDTWLPLDLSIRPRDGVQ</sequence>
<feature type="region of interest" description="Disordered" evidence="1">
    <location>
        <begin position="12"/>
        <end position="34"/>
    </location>
</feature>
<evidence type="ECO:0000313" key="2">
    <source>
        <dbReference type="EMBL" id="VDN16732.1"/>
    </source>
</evidence>
<evidence type="ECO:0000313" key="3">
    <source>
        <dbReference type="Proteomes" id="UP000281553"/>
    </source>
</evidence>
<dbReference type="AlphaFoldDB" id="A0A3P7P9H9"/>
<evidence type="ECO:0000256" key="1">
    <source>
        <dbReference type="SAM" id="MobiDB-lite"/>
    </source>
</evidence>
<reference evidence="2 3" key="1">
    <citation type="submission" date="2018-11" db="EMBL/GenBank/DDBJ databases">
        <authorList>
            <consortium name="Pathogen Informatics"/>
        </authorList>
    </citation>
    <scope>NUCLEOTIDE SEQUENCE [LARGE SCALE GENOMIC DNA]</scope>
</reference>
<dbReference type="Proteomes" id="UP000281553">
    <property type="component" value="Unassembled WGS sequence"/>
</dbReference>
<proteinExistence type="predicted"/>
<name>A0A3P7P9H9_DIBLA</name>
<dbReference type="EMBL" id="UYRU01066896">
    <property type="protein sequence ID" value="VDN16732.1"/>
    <property type="molecule type" value="Genomic_DNA"/>
</dbReference>